<feature type="compositionally biased region" description="Low complexity" evidence="1">
    <location>
        <begin position="270"/>
        <end position="282"/>
    </location>
</feature>
<dbReference type="EMBL" id="ML976122">
    <property type="protein sequence ID" value="KAF1937873.1"/>
    <property type="molecule type" value="Genomic_DNA"/>
</dbReference>
<proteinExistence type="predicted"/>
<feature type="region of interest" description="Disordered" evidence="1">
    <location>
        <begin position="254"/>
        <end position="314"/>
    </location>
</feature>
<keyword evidence="3" id="KW-1185">Reference proteome</keyword>
<accession>A0A6A5SD18</accession>
<gene>
    <name evidence="2" type="ORF">EJ02DRAFT_426193</name>
</gene>
<sequence length="314" mass="33353">MSAGVPSHVSESAIPDFVYNLPPNMQAQPALVRYICQNCLVTLSTVLAAAPDGTLSGFVQVFARPGYCKRKGNYGVCNGCCAIHVGCCGEPLAKFCRAVNVLIYLVDNACALLNRVVAREGAEQDLDGVLAAHGKVQRAWKHAFDYAGALRVAFNDVKAADACNVKNSNMPALEFAKMRVLSRELNMSRYEAGIGGIGHMQATNIIVDADAEAVFRRKGAARPSEKHFYYFGSNIPNGTVAIAPFMKGTSSPVKPSGFTDVLSTPRRPRPAGAPGMRRGASPSDESGLGEFETDTKGGLGLSPFSLGGKYENKG</sequence>
<dbReference type="AlphaFoldDB" id="A0A6A5SD18"/>
<evidence type="ECO:0000313" key="2">
    <source>
        <dbReference type="EMBL" id="KAF1937873.1"/>
    </source>
</evidence>
<dbReference type="OrthoDB" id="3798450at2759"/>
<name>A0A6A5SD18_9PLEO</name>
<reference evidence="2" key="1">
    <citation type="journal article" date="2020" name="Stud. Mycol.">
        <title>101 Dothideomycetes genomes: a test case for predicting lifestyles and emergence of pathogens.</title>
        <authorList>
            <person name="Haridas S."/>
            <person name="Albert R."/>
            <person name="Binder M."/>
            <person name="Bloem J."/>
            <person name="Labutti K."/>
            <person name="Salamov A."/>
            <person name="Andreopoulos B."/>
            <person name="Baker S."/>
            <person name="Barry K."/>
            <person name="Bills G."/>
            <person name="Bluhm B."/>
            <person name="Cannon C."/>
            <person name="Castanera R."/>
            <person name="Culley D."/>
            <person name="Daum C."/>
            <person name="Ezra D."/>
            <person name="Gonzalez J."/>
            <person name="Henrissat B."/>
            <person name="Kuo A."/>
            <person name="Liang C."/>
            <person name="Lipzen A."/>
            <person name="Lutzoni F."/>
            <person name="Magnuson J."/>
            <person name="Mondo S."/>
            <person name="Nolan M."/>
            <person name="Ohm R."/>
            <person name="Pangilinan J."/>
            <person name="Park H.-J."/>
            <person name="Ramirez L."/>
            <person name="Alfaro M."/>
            <person name="Sun H."/>
            <person name="Tritt A."/>
            <person name="Yoshinaga Y."/>
            <person name="Zwiers L.-H."/>
            <person name="Turgeon B."/>
            <person name="Goodwin S."/>
            <person name="Spatafora J."/>
            <person name="Crous P."/>
            <person name="Grigoriev I."/>
        </authorList>
    </citation>
    <scope>NUCLEOTIDE SEQUENCE</scope>
    <source>
        <strain evidence="2">CBS 161.51</strain>
    </source>
</reference>
<dbReference type="Proteomes" id="UP000800038">
    <property type="component" value="Unassembled WGS sequence"/>
</dbReference>
<protein>
    <submittedName>
        <fullName evidence="2">Uncharacterized protein</fullName>
    </submittedName>
</protein>
<organism evidence="2 3">
    <name type="scientific">Clathrospora elynae</name>
    <dbReference type="NCBI Taxonomy" id="706981"/>
    <lineage>
        <taxon>Eukaryota</taxon>
        <taxon>Fungi</taxon>
        <taxon>Dikarya</taxon>
        <taxon>Ascomycota</taxon>
        <taxon>Pezizomycotina</taxon>
        <taxon>Dothideomycetes</taxon>
        <taxon>Pleosporomycetidae</taxon>
        <taxon>Pleosporales</taxon>
        <taxon>Diademaceae</taxon>
        <taxon>Clathrospora</taxon>
    </lineage>
</organism>
<evidence type="ECO:0000256" key="1">
    <source>
        <dbReference type="SAM" id="MobiDB-lite"/>
    </source>
</evidence>
<evidence type="ECO:0000313" key="3">
    <source>
        <dbReference type="Proteomes" id="UP000800038"/>
    </source>
</evidence>